<gene>
    <name evidence="7" type="primary">cheR</name>
    <name evidence="7" type="ORF">H0A61_02519</name>
</gene>
<keyword evidence="5" id="KW-0949">S-adenosyl-L-methionine</keyword>
<feature type="domain" description="CheR-type methyltransferase" evidence="6">
    <location>
        <begin position="1"/>
        <end position="258"/>
    </location>
</feature>
<evidence type="ECO:0000259" key="6">
    <source>
        <dbReference type="PROSITE" id="PS50123"/>
    </source>
</evidence>
<organism evidence="7 8">
    <name type="scientific">Koleobacter methoxysyntrophicus</name>
    <dbReference type="NCBI Taxonomy" id="2751313"/>
    <lineage>
        <taxon>Bacteria</taxon>
        <taxon>Bacillati</taxon>
        <taxon>Bacillota</taxon>
        <taxon>Clostridia</taxon>
        <taxon>Koleobacterales</taxon>
        <taxon>Koleobacteraceae</taxon>
        <taxon>Koleobacter</taxon>
    </lineage>
</organism>
<dbReference type="GO" id="GO:0008983">
    <property type="term" value="F:protein-glutamate O-methyltransferase activity"/>
    <property type="evidence" value="ECO:0007669"/>
    <property type="project" value="UniProtKB-EC"/>
</dbReference>
<dbReference type="GO" id="GO:0032259">
    <property type="term" value="P:methylation"/>
    <property type="evidence" value="ECO:0007669"/>
    <property type="project" value="UniProtKB-KW"/>
</dbReference>
<dbReference type="CDD" id="cd02440">
    <property type="entry name" value="AdoMet_MTases"/>
    <property type="match status" value="1"/>
</dbReference>
<dbReference type="Pfam" id="PF03705">
    <property type="entry name" value="CheR_N"/>
    <property type="match status" value="1"/>
</dbReference>
<keyword evidence="8" id="KW-1185">Reference proteome</keyword>
<evidence type="ECO:0000256" key="5">
    <source>
        <dbReference type="ARBA" id="ARBA00022691"/>
    </source>
</evidence>
<dbReference type="EMBL" id="CP059066">
    <property type="protein sequence ID" value="QSQ10127.1"/>
    <property type="molecule type" value="Genomic_DNA"/>
</dbReference>
<protein>
    <recommendedName>
        <fullName evidence="2">protein-glutamate O-methyltransferase</fullName>
        <ecNumber evidence="2">2.1.1.80</ecNumber>
    </recommendedName>
</protein>
<dbReference type="EC" id="2.1.1.80" evidence="2"/>
<evidence type="ECO:0000256" key="1">
    <source>
        <dbReference type="ARBA" id="ARBA00001541"/>
    </source>
</evidence>
<dbReference type="Proteomes" id="UP000662904">
    <property type="component" value="Chromosome"/>
</dbReference>
<evidence type="ECO:0000256" key="4">
    <source>
        <dbReference type="ARBA" id="ARBA00022679"/>
    </source>
</evidence>
<reference evidence="7" key="1">
    <citation type="submission" date="2020-07" db="EMBL/GenBank/DDBJ databases">
        <title>Koleobacter methoxysyntrophicus gen. nov., sp. nov., a novel anaerobic bacterium isolated from deep subsurface oil field and proposal of Koleobacterales ord. nov. in the phylum Firmicutes.</title>
        <authorList>
            <person name="Sakamoto S."/>
            <person name="Tamaki H."/>
        </authorList>
    </citation>
    <scope>NUCLEOTIDE SEQUENCE</scope>
    <source>
        <strain evidence="7">NRmbB1</strain>
    </source>
</reference>
<dbReference type="Gene3D" id="3.40.50.150">
    <property type="entry name" value="Vaccinia Virus protein VP39"/>
    <property type="match status" value="1"/>
</dbReference>
<evidence type="ECO:0000256" key="3">
    <source>
        <dbReference type="ARBA" id="ARBA00022603"/>
    </source>
</evidence>
<dbReference type="AlphaFoldDB" id="A0A8A0RRY5"/>
<dbReference type="InterPro" id="IPR022642">
    <property type="entry name" value="CheR_C"/>
</dbReference>
<dbReference type="InterPro" id="IPR036804">
    <property type="entry name" value="CheR_N_sf"/>
</dbReference>
<dbReference type="InterPro" id="IPR029063">
    <property type="entry name" value="SAM-dependent_MTases_sf"/>
</dbReference>
<dbReference type="RefSeq" id="WP_206707446.1">
    <property type="nucleotide sequence ID" value="NZ_CP059066.1"/>
</dbReference>
<accession>A0A8A0RRY5</accession>
<dbReference type="SUPFAM" id="SSF47757">
    <property type="entry name" value="Chemotaxis receptor methyltransferase CheR, N-terminal domain"/>
    <property type="match status" value="1"/>
</dbReference>
<evidence type="ECO:0000256" key="2">
    <source>
        <dbReference type="ARBA" id="ARBA00012534"/>
    </source>
</evidence>
<dbReference type="PANTHER" id="PTHR24422:SF19">
    <property type="entry name" value="CHEMOTAXIS PROTEIN METHYLTRANSFERASE"/>
    <property type="match status" value="1"/>
</dbReference>
<dbReference type="SMART" id="SM00138">
    <property type="entry name" value="MeTrc"/>
    <property type="match status" value="1"/>
</dbReference>
<sequence length="258" mass="30614">MSADYEYFKLKIKQKTGINLTYYKEKQMKRRIDSLVKRNNCTSYEEYLKLLEKSKERFEEFINYLTINVSEFFRNKAQWVILEKKIIPLLLDYRKKDLKIWSAACSTGEEPYSVVMLLTKFLDLSFIRILATDLDKNALIKAQIGEYSAKALENLPVEFKKYFILTDNNTYKIDEKIKQCVTFKQHDLLQDDFPANCDLILCRNVMIYFTEDAKNLLYRKLYDALSPEGVLFVGSTEQIIMSNKYGFYPIENFFYKKA</sequence>
<dbReference type="SUPFAM" id="SSF53335">
    <property type="entry name" value="S-adenosyl-L-methionine-dependent methyltransferases"/>
    <property type="match status" value="1"/>
</dbReference>
<dbReference type="InterPro" id="IPR000780">
    <property type="entry name" value="CheR_MeTrfase"/>
</dbReference>
<dbReference type="PROSITE" id="PS50123">
    <property type="entry name" value="CHER"/>
    <property type="match status" value="1"/>
</dbReference>
<dbReference type="Gene3D" id="1.10.155.10">
    <property type="entry name" value="Chemotaxis receptor methyltransferase CheR, N-terminal domain"/>
    <property type="match status" value="1"/>
</dbReference>
<dbReference type="PRINTS" id="PR00996">
    <property type="entry name" value="CHERMTFRASE"/>
</dbReference>
<evidence type="ECO:0000313" key="7">
    <source>
        <dbReference type="EMBL" id="QSQ10127.1"/>
    </source>
</evidence>
<keyword evidence="3 7" id="KW-0489">Methyltransferase</keyword>
<evidence type="ECO:0000313" key="8">
    <source>
        <dbReference type="Proteomes" id="UP000662904"/>
    </source>
</evidence>
<dbReference type="InterPro" id="IPR022641">
    <property type="entry name" value="CheR_N"/>
</dbReference>
<name>A0A8A0RRY5_9FIRM</name>
<dbReference type="Pfam" id="PF01739">
    <property type="entry name" value="CheR"/>
    <property type="match status" value="1"/>
</dbReference>
<dbReference type="KEGG" id="kme:H0A61_02519"/>
<keyword evidence="4 7" id="KW-0808">Transferase</keyword>
<comment type="catalytic activity">
    <reaction evidence="1">
        <text>L-glutamyl-[protein] + S-adenosyl-L-methionine = [protein]-L-glutamate 5-O-methyl ester + S-adenosyl-L-homocysteine</text>
        <dbReference type="Rhea" id="RHEA:24452"/>
        <dbReference type="Rhea" id="RHEA-COMP:10208"/>
        <dbReference type="Rhea" id="RHEA-COMP:10311"/>
        <dbReference type="ChEBI" id="CHEBI:29973"/>
        <dbReference type="ChEBI" id="CHEBI:57856"/>
        <dbReference type="ChEBI" id="CHEBI:59789"/>
        <dbReference type="ChEBI" id="CHEBI:82795"/>
        <dbReference type="EC" id="2.1.1.80"/>
    </reaction>
</comment>
<proteinExistence type="predicted"/>
<dbReference type="PANTHER" id="PTHR24422">
    <property type="entry name" value="CHEMOTAXIS PROTEIN METHYLTRANSFERASE"/>
    <property type="match status" value="1"/>
</dbReference>
<dbReference type="InterPro" id="IPR050903">
    <property type="entry name" value="Bact_Chemotaxis_MeTrfase"/>
</dbReference>